<keyword evidence="5" id="KW-1185">Reference proteome</keyword>
<accession>A0A2R3IZK0</accession>
<dbReference type="RefSeq" id="WP_003154725.1">
    <property type="nucleotide sequence ID" value="NZ_CP020560.1"/>
</dbReference>
<organism evidence="4 5">
    <name type="scientific">Pseudomonas paraeruginosa</name>
    <dbReference type="NCBI Taxonomy" id="2994495"/>
    <lineage>
        <taxon>Bacteria</taxon>
        <taxon>Pseudomonadati</taxon>
        <taxon>Pseudomonadota</taxon>
        <taxon>Gammaproteobacteria</taxon>
        <taxon>Pseudomonadales</taxon>
        <taxon>Pseudomonadaceae</taxon>
        <taxon>Pseudomonas</taxon>
    </lineage>
</organism>
<evidence type="ECO:0000256" key="2">
    <source>
        <dbReference type="ARBA" id="ARBA00022679"/>
    </source>
</evidence>
<keyword evidence="1 4" id="KW-0489">Methyltransferase</keyword>
<dbReference type="Gene3D" id="3.40.50.150">
    <property type="entry name" value="Vaccinia Virus protein VP39"/>
    <property type="match status" value="1"/>
</dbReference>
<dbReference type="Pfam" id="PF08242">
    <property type="entry name" value="Methyltransf_12"/>
    <property type="match status" value="1"/>
</dbReference>
<evidence type="ECO:0000313" key="4">
    <source>
        <dbReference type="EMBL" id="AVK07313.1"/>
    </source>
</evidence>
<evidence type="ECO:0000313" key="5">
    <source>
        <dbReference type="Proteomes" id="UP000238390"/>
    </source>
</evidence>
<name>A0A2R3IZK0_9PSED</name>
<evidence type="ECO:0000256" key="3">
    <source>
        <dbReference type="ARBA" id="ARBA00022691"/>
    </source>
</evidence>
<dbReference type="CDD" id="cd02440">
    <property type="entry name" value="AdoMet_MTases"/>
    <property type="match status" value="1"/>
</dbReference>
<dbReference type="InterPro" id="IPR029063">
    <property type="entry name" value="SAM-dependent_MTases_sf"/>
</dbReference>
<dbReference type="PANTHER" id="PTHR43464:SF19">
    <property type="entry name" value="UBIQUINONE BIOSYNTHESIS O-METHYLTRANSFERASE, MITOCHONDRIAL"/>
    <property type="match status" value="1"/>
</dbReference>
<sequence>MSRFVGKDADSYESRIGCLLPGYELLHLLSRAQLLARLPERARLLSVGCGAGGELAELAGQRPGWRFVALDLSADMLALARQRFAMLGLLERIDLHCGEVAGLPASPPYDAALLLLVLHFIRGDEAKLRFLETIAARLAPAAPLLLANLMEPRDAFERPVQAEACRLLGLSAEEAGGMLQRLRDDFDPLSEQRLGELLTESGFVLPGRYFQAVGYQAWIAFRAA</sequence>
<dbReference type="SUPFAM" id="SSF53335">
    <property type="entry name" value="S-adenosyl-L-methionine-dependent methyltransferases"/>
    <property type="match status" value="1"/>
</dbReference>
<reference evidence="4 5" key="1">
    <citation type="submission" date="2018-02" db="EMBL/GenBank/DDBJ databases">
        <title>FDA/CDC Antimicrobial Resistant Isolate Bank Genome Sequencing.</title>
        <authorList>
            <person name="Benahmed F.H."/>
            <person name="Lutgring J.D."/>
            <person name="Yoo B."/>
            <person name="Machado M."/>
            <person name="Brown A."/>
            <person name="McAllister G."/>
            <person name="Perry A."/>
            <person name="Halpin A.L."/>
            <person name="Vavikolanu K."/>
            <person name="Ott S."/>
            <person name="Zhao X."/>
            <person name="Tallon L.J."/>
            <person name="Sadzewicz L."/>
            <person name="Aluvathingal J."/>
            <person name="Nadendla S."/>
            <person name="Voskania-kordi A."/>
            <person name="Simonyan V."/>
            <person name="Patel J."/>
            <person name="Shawar R.M."/>
        </authorList>
    </citation>
    <scope>NUCLEOTIDE SEQUENCE [LARGE SCALE GENOMIC DNA]</scope>
    <source>
        <strain evidence="4 5">AR_0356</strain>
    </source>
</reference>
<evidence type="ECO:0000256" key="1">
    <source>
        <dbReference type="ARBA" id="ARBA00022603"/>
    </source>
</evidence>
<protein>
    <submittedName>
        <fullName evidence="4">Methyltransferase domain protein</fullName>
    </submittedName>
</protein>
<keyword evidence="2" id="KW-0808">Transferase</keyword>
<dbReference type="GO" id="GO:0032259">
    <property type="term" value="P:methylation"/>
    <property type="evidence" value="ECO:0007669"/>
    <property type="project" value="UniProtKB-KW"/>
</dbReference>
<gene>
    <name evidence="4" type="ORF">CSB93_4484</name>
</gene>
<dbReference type="PANTHER" id="PTHR43464">
    <property type="entry name" value="METHYLTRANSFERASE"/>
    <property type="match status" value="1"/>
</dbReference>
<proteinExistence type="predicted"/>
<dbReference type="GeneID" id="77221378"/>
<dbReference type="InterPro" id="IPR013217">
    <property type="entry name" value="Methyltransf_12"/>
</dbReference>
<dbReference type="AlphaFoldDB" id="A0A2R3IZK0"/>
<dbReference type="EMBL" id="CP027169">
    <property type="protein sequence ID" value="AVK07313.1"/>
    <property type="molecule type" value="Genomic_DNA"/>
</dbReference>
<keyword evidence="3" id="KW-0949">S-adenosyl-L-methionine</keyword>
<dbReference type="GO" id="GO:0008168">
    <property type="term" value="F:methyltransferase activity"/>
    <property type="evidence" value="ECO:0007669"/>
    <property type="project" value="UniProtKB-KW"/>
</dbReference>
<dbReference type="Proteomes" id="UP000238390">
    <property type="component" value="Chromosome"/>
</dbReference>